<dbReference type="Proteomes" id="UP001430356">
    <property type="component" value="Unassembled WGS sequence"/>
</dbReference>
<dbReference type="EMBL" id="JAECZO010000017">
    <property type="protein sequence ID" value="KAK7201569.1"/>
    <property type="molecule type" value="Genomic_DNA"/>
</dbReference>
<feature type="compositionally biased region" description="Pro residues" evidence="2">
    <location>
        <begin position="169"/>
        <end position="181"/>
    </location>
</feature>
<feature type="compositionally biased region" description="Low complexity" evidence="2">
    <location>
        <begin position="1037"/>
        <end position="1047"/>
    </location>
</feature>
<evidence type="ECO:0000256" key="1">
    <source>
        <dbReference type="SAM" id="Coils"/>
    </source>
</evidence>
<evidence type="ECO:0000313" key="3">
    <source>
        <dbReference type="EMBL" id="KAK7201569.1"/>
    </source>
</evidence>
<protein>
    <recommendedName>
        <fullName evidence="5">SPRY domain-containing protein</fullName>
    </recommendedName>
</protein>
<feature type="compositionally biased region" description="Basic and acidic residues" evidence="2">
    <location>
        <begin position="446"/>
        <end position="461"/>
    </location>
</feature>
<feature type="region of interest" description="Disordered" evidence="2">
    <location>
        <begin position="991"/>
        <end position="1047"/>
    </location>
</feature>
<sequence length="1434" mass="149219">MSADDPAALPSPPPVPTPRSRASAAPTTPPCTPPRRGPLAAADVNVAAAAVPAKMATPEARRVAPASASSPASRSDSPAATTSIGSRSNSKPAAHTTSPSSSPSASSVLQRQAERKHALQRRLSEDAETRLRHRIAADEDSEFTKVVTTCVRGTSASAVSPPSAGVCSDPPPVTTTPPPQVTPRRLTATPRRTAVEAVATSAASSDARVTDAEVDQGPAVDGATSALPLGADCVVMVGDAPQLPAPAPPSVSPLTSPSAPSVSSADEEEEAAATGAGDAHVDEDRLPHPTPAPARVAPRSAASPGSSSAMVAALRARLVAASSRPCTPRSSTGGASACSATPVSVATRTAATAANTDVAAAAAAEVKELRQALKDKERELDKAVREAGKSGQAAEKTQLKSAELQSRLEAEKAAFAEHKREAQAQRLALQKELRVAQSASRAAEQAQERLQRELEKQREKLTASSAAGTPLTTPRQAPLSASPLDAVLKAKVASLEMENASLKGVLQQLEDRAAAAAAEAAHAASVAEDRLSASVAATTKEVADLQENLARARREVAVCEATIGEQREQLTALADESARQAQEQAMPSRSDAAVDATAAPPSTIEGATSGSVARQDSPPVSPRQVVTADLTAVEEEAVLLRQDLAAALSEAAAYKRMHEDAECRIAHLEEELRDAHQRYADTEMESRVPLLAQECVDDARSTGAAAALQGRLAAVAEECGELRQRARDRSEEAATLQQALQEVEGERDAQVRQIVDLQARAAHAEAEAFSATAALAEQSAALQAARDAAQGHSNIVDTLRHALSEQQERGQQLQEAQRTSLAEATEQAAEAAAASRKTVEHYKKKARHLAKQLAEAERELAVLGEECARLRSKEDELCTALVEGPAHPPPRACEVASPVHTTRVRADSVSRDLSDALLSAHRHVALTTAAVSSAAGAAAAAAAAVSVGLPVREPPDMDALSLYSRVSAIEHADRASVSMAEGGTAAYIASAAPAADTEPSPSSPSAAHRRDAGLCGGRGDGDQSQQRATAAPLGRGTSAAPARARSPLATHALDTRFFDPTIYCTSGEGPLRSVAEEVSSGAGSHLVSPSRQRHRHSQRGVSQSDHASRHSPGARGRTETQLPSHADTPRSLPLSWTAAAAEVGAATSVAALAQSFLELPAPSLYYHSGSALGSSDHVEARVGADVQFSNTAGRLLVSKRGRRVHRPVCAGSATETSHGDMCCAAMGSMSHTMYASHMSAKGLYHLQHVFCMVVRVLVDCDGDGDILVGFADRYVPMESFGAKANAHRYHGCLYLSLRSGSLFSPAQDVSDGVYDGWAAAAGEAAERRSEGRTQQRRRGAEATAPNTCAADMPDSGSAVSPVKCSPSERTCQWRRQYAARAGDEILCTLRTDERTICYSWNGVDCGVAFRGVPLSPSLYPCVEVNVSGGAVELL</sequence>
<proteinExistence type="predicted"/>
<feature type="region of interest" description="Disordered" evidence="2">
    <location>
        <begin position="380"/>
        <end position="401"/>
    </location>
</feature>
<feature type="compositionally biased region" description="Low complexity" evidence="2">
    <location>
        <begin position="53"/>
        <end position="83"/>
    </location>
</feature>
<feature type="compositionally biased region" description="Polar residues" evidence="2">
    <location>
        <begin position="605"/>
        <end position="614"/>
    </location>
</feature>
<dbReference type="PANTHER" id="PTHR45615:SF80">
    <property type="entry name" value="GRIP DOMAIN-CONTAINING PROTEIN"/>
    <property type="match status" value="1"/>
</dbReference>
<feature type="compositionally biased region" description="Low complexity" evidence="2">
    <location>
        <begin position="293"/>
        <end position="308"/>
    </location>
</feature>
<feature type="compositionally biased region" description="Low complexity" evidence="2">
    <location>
        <begin position="182"/>
        <end position="191"/>
    </location>
</feature>
<dbReference type="CDD" id="cd11709">
    <property type="entry name" value="SPRY"/>
    <property type="match status" value="1"/>
</dbReference>
<feature type="region of interest" description="Disordered" evidence="2">
    <location>
        <begin position="1"/>
        <end position="39"/>
    </location>
</feature>
<keyword evidence="1" id="KW-0175">Coiled coil</keyword>
<feature type="region of interest" description="Disordered" evidence="2">
    <location>
        <begin position="154"/>
        <end position="191"/>
    </location>
</feature>
<name>A0AAW0F9L5_9TRYP</name>
<feature type="region of interest" description="Disordered" evidence="2">
    <location>
        <begin position="444"/>
        <end position="478"/>
    </location>
</feature>
<feature type="coiled-coil region" evidence="1">
    <location>
        <begin position="630"/>
        <end position="767"/>
    </location>
</feature>
<feature type="compositionally biased region" description="Low complexity" evidence="2">
    <location>
        <begin position="991"/>
        <end position="1006"/>
    </location>
</feature>
<feature type="compositionally biased region" description="Basic and acidic residues" evidence="2">
    <location>
        <begin position="112"/>
        <end position="129"/>
    </location>
</feature>
<comment type="caution">
    <text evidence="3">The sequence shown here is derived from an EMBL/GenBank/DDBJ whole genome shotgun (WGS) entry which is preliminary data.</text>
</comment>
<feature type="compositionally biased region" description="Low complexity" evidence="2">
    <location>
        <begin position="155"/>
        <end position="168"/>
    </location>
</feature>
<accession>A0AAW0F9L5</accession>
<feature type="region of interest" description="Disordered" evidence="2">
    <location>
        <begin position="1325"/>
        <end position="1361"/>
    </location>
</feature>
<keyword evidence="4" id="KW-1185">Reference proteome</keyword>
<dbReference type="PANTHER" id="PTHR45615">
    <property type="entry name" value="MYOSIN HEAVY CHAIN, NON-MUSCLE"/>
    <property type="match status" value="1"/>
</dbReference>
<feature type="compositionally biased region" description="Low complexity" evidence="2">
    <location>
        <begin position="252"/>
        <end position="264"/>
    </location>
</feature>
<feature type="region of interest" description="Disordered" evidence="2">
    <location>
        <begin position="53"/>
        <end position="129"/>
    </location>
</feature>
<feature type="compositionally biased region" description="Pro residues" evidence="2">
    <location>
        <begin position="27"/>
        <end position="36"/>
    </location>
</feature>
<feature type="coiled-coil region" evidence="1">
    <location>
        <begin position="492"/>
        <end position="569"/>
    </location>
</feature>
<feature type="coiled-coil region" evidence="1">
    <location>
        <begin position="796"/>
        <end position="873"/>
    </location>
</feature>
<organism evidence="3 4">
    <name type="scientific">Novymonas esmeraldas</name>
    <dbReference type="NCBI Taxonomy" id="1808958"/>
    <lineage>
        <taxon>Eukaryota</taxon>
        <taxon>Discoba</taxon>
        <taxon>Euglenozoa</taxon>
        <taxon>Kinetoplastea</taxon>
        <taxon>Metakinetoplastina</taxon>
        <taxon>Trypanosomatida</taxon>
        <taxon>Trypanosomatidae</taxon>
        <taxon>Novymonas</taxon>
    </lineage>
</organism>
<reference evidence="3 4" key="1">
    <citation type="journal article" date="2021" name="MBio">
        <title>A New Model Trypanosomatid, Novymonas esmeraldas: Genomic Perception of Its 'Candidatus Pandoraea novymonadis' Endosymbiont.</title>
        <authorList>
            <person name="Zakharova A."/>
            <person name="Saura A."/>
            <person name="Butenko A."/>
            <person name="Podesvova L."/>
            <person name="Warmusova S."/>
            <person name="Kostygov A.Y."/>
            <person name="Nenarokova A."/>
            <person name="Lukes J."/>
            <person name="Opperdoes F.R."/>
            <person name="Yurchenko V."/>
        </authorList>
    </citation>
    <scope>NUCLEOTIDE SEQUENCE [LARGE SCALE GENOMIC DNA]</scope>
    <source>
        <strain evidence="3 4">E262AT.01</strain>
    </source>
</reference>
<evidence type="ECO:0008006" key="5">
    <source>
        <dbReference type="Google" id="ProtNLM"/>
    </source>
</evidence>
<dbReference type="InterPro" id="IPR043136">
    <property type="entry name" value="B30.2/SPRY_sf"/>
</dbReference>
<evidence type="ECO:0000256" key="2">
    <source>
        <dbReference type="SAM" id="MobiDB-lite"/>
    </source>
</evidence>
<feature type="compositionally biased region" description="Low complexity" evidence="2">
    <location>
        <begin position="90"/>
        <end position="107"/>
    </location>
</feature>
<dbReference type="SUPFAM" id="SSF49899">
    <property type="entry name" value="Concanavalin A-like lectins/glucanases"/>
    <property type="match status" value="1"/>
</dbReference>
<dbReference type="InterPro" id="IPR013320">
    <property type="entry name" value="ConA-like_dom_sf"/>
</dbReference>
<dbReference type="Gene3D" id="2.60.120.920">
    <property type="match status" value="1"/>
</dbReference>
<evidence type="ECO:0000313" key="4">
    <source>
        <dbReference type="Proteomes" id="UP001430356"/>
    </source>
</evidence>
<feature type="region of interest" description="Disordered" evidence="2">
    <location>
        <begin position="1075"/>
        <end position="1131"/>
    </location>
</feature>
<feature type="compositionally biased region" description="Polar residues" evidence="2">
    <location>
        <begin position="462"/>
        <end position="475"/>
    </location>
</feature>
<feature type="region of interest" description="Disordered" evidence="2">
    <location>
        <begin position="575"/>
        <end position="623"/>
    </location>
</feature>
<gene>
    <name evidence="3" type="ORF">NESM_000221300</name>
</gene>
<feature type="region of interest" description="Disordered" evidence="2">
    <location>
        <begin position="242"/>
        <end position="308"/>
    </location>
</feature>